<dbReference type="PANTHER" id="PTHR43855">
    <property type="entry name" value="THIOSULFATE SULFURTRANSFERASE"/>
    <property type="match status" value="1"/>
</dbReference>
<dbReference type="AlphaFoldDB" id="A0AAN2CA48"/>
<dbReference type="InterPro" id="IPR051126">
    <property type="entry name" value="Thiosulfate_sulfurtransferase"/>
</dbReference>
<evidence type="ECO:0000256" key="2">
    <source>
        <dbReference type="ARBA" id="ARBA00047549"/>
    </source>
</evidence>
<gene>
    <name evidence="5" type="ORF">WPS_19920</name>
</gene>
<dbReference type="SUPFAM" id="SSF52821">
    <property type="entry name" value="Rhodanese/Cell cycle control phosphatase"/>
    <property type="match status" value="2"/>
</dbReference>
<organism evidence="5 6">
    <name type="scientific">Vulcanimicrobium alpinum</name>
    <dbReference type="NCBI Taxonomy" id="3016050"/>
    <lineage>
        <taxon>Bacteria</taxon>
        <taxon>Bacillati</taxon>
        <taxon>Vulcanimicrobiota</taxon>
        <taxon>Vulcanimicrobiia</taxon>
        <taxon>Vulcanimicrobiales</taxon>
        <taxon>Vulcanimicrobiaceae</taxon>
        <taxon>Vulcanimicrobium</taxon>
    </lineage>
</organism>
<dbReference type="Proteomes" id="UP001317532">
    <property type="component" value="Chromosome"/>
</dbReference>
<dbReference type="EMBL" id="AP025523">
    <property type="protein sequence ID" value="BDE06716.1"/>
    <property type="molecule type" value="Genomic_DNA"/>
</dbReference>
<dbReference type="PANTHER" id="PTHR43855:SF1">
    <property type="entry name" value="THIOSULFATE SULFURTRANSFERASE"/>
    <property type="match status" value="1"/>
</dbReference>
<dbReference type="PROSITE" id="PS00380">
    <property type="entry name" value="RHODANESE_1"/>
    <property type="match status" value="1"/>
</dbReference>
<feature type="domain" description="Rhodanese" evidence="4">
    <location>
        <begin position="16"/>
        <end position="137"/>
    </location>
</feature>
<dbReference type="InterPro" id="IPR001763">
    <property type="entry name" value="Rhodanese-like_dom"/>
</dbReference>
<reference evidence="5 6" key="1">
    <citation type="journal article" date="2022" name="ISME Commun">
        <title>Vulcanimicrobium alpinus gen. nov. sp. nov., the first cultivated representative of the candidate phylum 'Eremiobacterota', is a metabolically versatile aerobic anoxygenic phototroph.</title>
        <authorList>
            <person name="Yabe S."/>
            <person name="Muto K."/>
            <person name="Abe K."/>
            <person name="Yokota A."/>
            <person name="Staudigel H."/>
            <person name="Tebo B.M."/>
        </authorList>
    </citation>
    <scope>NUCLEOTIDE SEQUENCE [LARGE SCALE GENOMIC DNA]</scope>
    <source>
        <strain evidence="5 6">WC8-2</strain>
    </source>
</reference>
<dbReference type="Gene3D" id="3.40.250.10">
    <property type="entry name" value="Rhodanese-like domain"/>
    <property type="match status" value="2"/>
</dbReference>
<feature type="domain" description="Rhodanese" evidence="4">
    <location>
        <begin position="177"/>
        <end position="275"/>
    </location>
</feature>
<comment type="catalytic activity">
    <reaction evidence="2">
        <text>thiosulfate + hydrogen cyanide = thiocyanate + sulfite + 2 H(+)</text>
        <dbReference type="Rhea" id="RHEA:16881"/>
        <dbReference type="ChEBI" id="CHEBI:15378"/>
        <dbReference type="ChEBI" id="CHEBI:17359"/>
        <dbReference type="ChEBI" id="CHEBI:18022"/>
        <dbReference type="ChEBI" id="CHEBI:18407"/>
        <dbReference type="ChEBI" id="CHEBI:33542"/>
        <dbReference type="EC" id="2.8.1.1"/>
    </reaction>
</comment>
<protein>
    <recommendedName>
        <fullName evidence="3">Sulfurtransferase</fullName>
    </recommendedName>
</protein>
<keyword evidence="6" id="KW-1185">Reference proteome</keyword>
<dbReference type="PROSITE" id="PS50206">
    <property type="entry name" value="RHODANESE_3"/>
    <property type="match status" value="2"/>
</dbReference>
<sequence>MANDFVEAEWLIAQLDDPRLRIVDARSVSHGGTVAMPSGREQFTAGHIPGAVHLDYAEDLSDASTPYAIRVAPAEAFARTMSDSGIGDDAIVVAYDAGTIPFAARMVWMLRFYGHDEAYVLAGGVDAWTAAGMPLSTNPATVTPAHFTARERPKLRASRDEVLAIVEGRASGTVVETQRNQTYAQRDRDIANAVRISGNDLLEDARGGRVADPATLERLVRAARLNKEGRTIVTCGSGVSASGAWLALRAAGLDDVAVYDGSWMEWEHDGLPSVPKAGA</sequence>
<dbReference type="RefSeq" id="WP_317994366.1">
    <property type="nucleotide sequence ID" value="NZ_AP025523.1"/>
</dbReference>
<dbReference type="KEGG" id="vab:WPS_19920"/>
<accession>A0AAN2CA48</accession>
<evidence type="ECO:0000256" key="3">
    <source>
        <dbReference type="RuleBase" id="RU000507"/>
    </source>
</evidence>
<name>A0AAN2CA48_UNVUL</name>
<dbReference type="Pfam" id="PF00581">
    <property type="entry name" value="Rhodanese"/>
    <property type="match status" value="2"/>
</dbReference>
<dbReference type="InterPro" id="IPR001307">
    <property type="entry name" value="Thiosulphate_STrfase_CS"/>
</dbReference>
<evidence type="ECO:0000256" key="1">
    <source>
        <dbReference type="ARBA" id="ARBA00022737"/>
    </source>
</evidence>
<dbReference type="CDD" id="cd01448">
    <property type="entry name" value="TST_Repeat_1"/>
    <property type="match status" value="1"/>
</dbReference>
<evidence type="ECO:0000313" key="5">
    <source>
        <dbReference type="EMBL" id="BDE06716.1"/>
    </source>
</evidence>
<evidence type="ECO:0000313" key="6">
    <source>
        <dbReference type="Proteomes" id="UP001317532"/>
    </source>
</evidence>
<evidence type="ECO:0000259" key="4">
    <source>
        <dbReference type="PROSITE" id="PS50206"/>
    </source>
</evidence>
<dbReference type="InterPro" id="IPR036873">
    <property type="entry name" value="Rhodanese-like_dom_sf"/>
</dbReference>
<proteinExistence type="predicted"/>
<keyword evidence="3" id="KW-0808">Transferase</keyword>
<keyword evidence="1" id="KW-0677">Repeat</keyword>
<dbReference type="GO" id="GO:0004792">
    <property type="term" value="F:thiosulfate-cyanide sulfurtransferase activity"/>
    <property type="evidence" value="ECO:0007669"/>
    <property type="project" value="UniProtKB-EC"/>
</dbReference>
<dbReference type="PROSITE" id="PS00683">
    <property type="entry name" value="RHODANESE_2"/>
    <property type="match status" value="1"/>
</dbReference>
<dbReference type="SMART" id="SM00450">
    <property type="entry name" value="RHOD"/>
    <property type="match status" value="2"/>
</dbReference>